<dbReference type="EMBL" id="FNAO01000010">
    <property type="protein sequence ID" value="SDF02588.1"/>
    <property type="molecule type" value="Genomic_DNA"/>
</dbReference>
<keyword evidence="1" id="KW-1133">Transmembrane helix</keyword>
<reference evidence="2 3" key="1">
    <citation type="submission" date="2016-10" db="EMBL/GenBank/DDBJ databases">
        <authorList>
            <person name="de Groot N.N."/>
        </authorList>
    </citation>
    <scope>NUCLEOTIDE SEQUENCE [LARGE SCALE GENOMIC DNA]</scope>
    <source>
        <strain evidence="2 3">DSM 23421</strain>
    </source>
</reference>
<feature type="transmembrane region" description="Helical" evidence="1">
    <location>
        <begin position="76"/>
        <end position="94"/>
    </location>
</feature>
<proteinExistence type="predicted"/>
<dbReference type="AlphaFoldDB" id="A0A1G7HQL1"/>
<keyword evidence="1" id="KW-0472">Membrane</keyword>
<name>A0A1G7HQL1_9FLAO</name>
<dbReference type="Proteomes" id="UP000199109">
    <property type="component" value="Unassembled WGS sequence"/>
</dbReference>
<evidence type="ECO:0000313" key="2">
    <source>
        <dbReference type="EMBL" id="SDF02588.1"/>
    </source>
</evidence>
<evidence type="ECO:0000256" key="1">
    <source>
        <dbReference type="SAM" id="Phobius"/>
    </source>
</evidence>
<evidence type="ECO:0000313" key="3">
    <source>
        <dbReference type="Proteomes" id="UP000199109"/>
    </source>
</evidence>
<gene>
    <name evidence="2" type="ORF">SAMN05421636_1109</name>
</gene>
<keyword evidence="3" id="KW-1185">Reference proteome</keyword>
<feature type="transmembrane region" description="Helical" evidence="1">
    <location>
        <begin position="43"/>
        <end position="64"/>
    </location>
</feature>
<sequence length="100" mass="11632">MRFSLNTKLQLTGLALYMVGLVLYFLSWLLQRYFPELDWSKSVFGFIAPAYTTLIWFVGIGFVGNKTFVKIPYISLLYILISVCLVVVHTLRAYKVYHKI</sequence>
<organism evidence="2 3">
    <name type="scientific">Pricia antarctica</name>
    <dbReference type="NCBI Taxonomy" id="641691"/>
    <lineage>
        <taxon>Bacteria</taxon>
        <taxon>Pseudomonadati</taxon>
        <taxon>Bacteroidota</taxon>
        <taxon>Flavobacteriia</taxon>
        <taxon>Flavobacteriales</taxon>
        <taxon>Flavobacteriaceae</taxon>
        <taxon>Pricia</taxon>
    </lineage>
</organism>
<feature type="transmembrane region" description="Helical" evidence="1">
    <location>
        <begin position="12"/>
        <end position="31"/>
    </location>
</feature>
<keyword evidence="1" id="KW-0812">Transmembrane</keyword>
<accession>A0A1G7HQL1</accession>
<protein>
    <submittedName>
        <fullName evidence="2">Uncharacterized protein</fullName>
    </submittedName>
</protein>
<dbReference type="STRING" id="641691.SAMN05421636_1109"/>